<keyword evidence="4" id="KW-1003">Cell membrane</keyword>
<evidence type="ECO:0000256" key="3">
    <source>
        <dbReference type="ARBA" id="ARBA00010532"/>
    </source>
</evidence>
<dbReference type="GO" id="GO:0005737">
    <property type="term" value="C:cytoplasm"/>
    <property type="evidence" value="ECO:0007669"/>
    <property type="project" value="TreeGrafter"/>
</dbReference>
<comment type="similarity">
    <text evidence="3">Belongs to the CD36 family.</text>
</comment>
<keyword evidence="10" id="KW-0325">Glycoprotein</keyword>
<dbReference type="AlphaFoldDB" id="A0A8J2JMN0"/>
<dbReference type="GO" id="GO:0005901">
    <property type="term" value="C:caveola"/>
    <property type="evidence" value="ECO:0007669"/>
    <property type="project" value="UniProtKB-SubCell"/>
</dbReference>
<dbReference type="Proteomes" id="UP000708208">
    <property type="component" value="Unassembled WGS sequence"/>
</dbReference>
<evidence type="ECO:0000256" key="4">
    <source>
        <dbReference type="ARBA" id="ARBA00022475"/>
    </source>
</evidence>
<dbReference type="Pfam" id="PF01130">
    <property type="entry name" value="CD36"/>
    <property type="match status" value="1"/>
</dbReference>
<evidence type="ECO:0000256" key="9">
    <source>
        <dbReference type="ARBA" id="ARBA00023170"/>
    </source>
</evidence>
<evidence type="ECO:0000256" key="12">
    <source>
        <dbReference type="ARBA" id="ARBA00042244"/>
    </source>
</evidence>
<dbReference type="PANTHER" id="PTHR11923:SF110">
    <property type="entry name" value="SCAVENGER RECEPTOR CLASS B MEMBER 1"/>
    <property type="match status" value="1"/>
</dbReference>
<dbReference type="EMBL" id="CAJVCH010081417">
    <property type="protein sequence ID" value="CAG7721662.1"/>
    <property type="molecule type" value="Genomic_DNA"/>
</dbReference>
<protein>
    <recommendedName>
        <fullName evidence="11">Scavenger receptor class B member 1</fullName>
    </recommendedName>
    <alternativeName>
        <fullName evidence="12">SR-BI</fullName>
    </alternativeName>
</protein>
<sequence>KDNNDNFGKTVSWNGKPSLSFWKDSKCNKVDGTDGTIFPPFATKHDILTAFSPDLCRLGIKTHSPFGNSSKV</sequence>
<keyword evidence="6" id="KW-1133">Transmembrane helix</keyword>
<keyword evidence="8" id="KW-1015">Disulfide bond</keyword>
<dbReference type="GO" id="GO:0005044">
    <property type="term" value="F:scavenger receptor activity"/>
    <property type="evidence" value="ECO:0007669"/>
    <property type="project" value="TreeGrafter"/>
</dbReference>
<evidence type="ECO:0000256" key="2">
    <source>
        <dbReference type="ARBA" id="ARBA00004651"/>
    </source>
</evidence>
<dbReference type="OrthoDB" id="195015at2759"/>
<evidence type="ECO:0000256" key="6">
    <source>
        <dbReference type="ARBA" id="ARBA00022989"/>
    </source>
</evidence>
<feature type="non-terminal residue" evidence="13">
    <location>
        <position position="1"/>
    </location>
</feature>
<dbReference type="InterPro" id="IPR002159">
    <property type="entry name" value="CD36_fam"/>
</dbReference>
<comment type="caution">
    <text evidence="13">The sequence shown here is derived from an EMBL/GenBank/DDBJ whole genome shotgun (WGS) entry which is preliminary data.</text>
</comment>
<keyword evidence="14" id="KW-1185">Reference proteome</keyword>
<evidence type="ECO:0000256" key="7">
    <source>
        <dbReference type="ARBA" id="ARBA00023136"/>
    </source>
</evidence>
<evidence type="ECO:0000256" key="5">
    <source>
        <dbReference type="ARBA" id="ARBA00022692"/>
    </source>
</evidence>
<evidence type="ECO:0000313" key="13">
    <source>
        <dbReference type="EMBL" id="CAG7721662.1"/>
    </source>
</evidence>
<name>A0A8J2JMN0_9HEXA</name>
<reference evidence="13" key="1">
    <citation type="submission" date="2021-06" db="EMBL/GenBank/DDBJ databases">
        <authorList>
            <person name="Hodson N. C."/>
            <person name="Mongue J. A."/>
            <person name="Jaron S. K."/>
        </authorList>
    </citation>
    <scope>NUCLEOTIDE SEQUENCE</scope>
</reference>
<dbReference type="PANTHER" id="PTHR11923">
    <property type="entry name" value="SCAVENGER RECEPTOR CLASS B TYPE-1 SR-B1"/>
    <property type="match status" value="1"/>
</dbReference>
<accession>A0A8J2JMN0</accession>
<keyword evidence="9" id="KW-0675">Receptor</keyword>
<comment type="subcellular location">
    <subcellularLocation>
        <location evidence="2">Cell membrane</location>
        <topology evidence="2">Multi-pass membrane protein</topology>
    </subcellularLocation>
    <subcellularLocation>
        <location evidence="1">Membrane</location>
        <location evidence="1">Caveola</location>
        <topology evidence="1">Multi-pass membrane protein</topology>
    </subcellularLocation>
</comment>
<evidence type="ECO:0000256" key="11">
    <source>
        <dbReference type="ARBA" id="ARBA00040821"/>
    </source>
</evidence>
<evidence type="ECO:0000256" key="10">
    <source>
        <dbReference type="ARBA" id="ARBA00023180"/>
    </source>
</evidence>
<evidence type="ECO:0000256" key="1">
    <source>
        <dbReference type="ARBA" id="ARBA00004189"/>
    </source>
</evidence>
<evidence type="ECO:0000256" key="8">
    <source>
        <dbReference type="ARBA" id="ARBA00023157"/>
    </source>
</evidence>
<organism evidence="13 14">
    <name type="scientific">Allacma fusca</name>
    <dbReference type="NCBI Taxonomy" id="39272"/>
    <lineage>
        <taxon>Eukaryota</taxon>
        <taxon>Metazoa</taxon>
        <taxon>Ecdysozoa</taxon>
        <taxon>Arthropoda</taxon>
        <taxon>Hexapoda</taxon>
        <taxon>Collembola</taxon>
        <taxon>Symphypleona</taxon>
        <taxon>Sminthuridae</taxon>
        <taxon>Allacma</taxon>
    </lineage>
</organism>
<keyword evidence="5" id="KW-0812">Transmembrane</keyword>
<proteinExistence type="inferred from homology"/>
<gene>
    <name evidence="13" type="ORF">AFUS01_LOCUS10859</name>
</gene>
<evidence type="ECO:0000313" key="14">
    <source>
        <dbReference type="Proteomes" id="UP000708208"/>
    </source>
</evidence>
<keyword evidence="7" id="KW-0472">Membrane</keyword>